<evidence type="ECO:0000256" key="6">
    <source>
        <dbReference type="SAM" id="Phobius"/>
    </source>
</evidence>
<dbReference type="RefSeq" id="WP_380044241.1">
    <property type="nucleotide sequence ID" value="NZ_JBHLTC010000006.1"/>
</dbReference>
<comment type="subcellular location">
    <subcellularLocation>
        <location evidence="1">Membrane</location>
        <topology evidence="1">Single-pass membrane protein</topology>
    </subcellularLocation>
</comment>
<protein>
    <submittedName>
        <fullName evidence="7">Neutral zinc metallopeptidase</fullName>
    </submittedName>
</protein>
<dbReference type="PANTHER" id="PTHR30168:SF0">
    <property type="entry name" value="INNER MEMBRANE PROTEIN"/>
    <property type="match status" value="1"/>
</dbReference>
<evidence type="ECO:0000256" key="1">
    <source>
        <dbReference type="ARBA" id="ARBA00004167"/>
    </source>
</evidence>
<evidence type="ECO:0000256" key="4">
    <source>
        <dbReference type="ARBA" id="ARBA00023136"/>
    </source>
</evidence>
<feature type="compositionally biased region" description="Low complexity" evidence="5">
    <location>
        <begin position="10"/>
        <end position="19"/>
    </location>
</feature>
<evidence type="ECO:0000256" key="2">
    <source>
        <dbReference type="ARBA" id="ARBA00022692"/>
    </source>
</evidence>
<feature type="transmembrane region" description="Helical" evidence="6">
    <location>
        <begin position="95"/>
        <end position="118"/>
    </location>
</feature>
<feature type="region of interest" description="Disordered" evidence="5">
    <location>
        <begin position="122"/>
        <end position="148"/>
    </location>
</feature>
<dbReference type="EMBL" id="JBHLTC010000006">
    <property type="protein sequence ID" value="MFC0623535.1"/>
    <property type="molecule type" value="Genomic_DNA"/>
</dbReference>
<evidence type="ECO:0000256" key="5">
    <source>
        <dbReference type="SAM" id="MobiDB-lite"/>
    </source>
</evidence>
<feature type="region of interest" description="Disordered" evidence="5">
    <location>
        <begin position="337"/>
        <end position="358"/>
    </location>
</feature>
<dbReference type="PANTHER" id="PTHR30168">
    <property type="entry name" value="PUTATIVE MEMBRANE PROTEIN YPFJ"/>
    <property type="match status" value="1"/>
</dbReference>
<keyword evidence="2 6" id="KW-0812">Transmembrane</keyword>
<evidence type="ECO:0000313" key="8">
    <source>
        <dbReference type="Proteomes" id="UP001589890"/>
    </source>
</evidence>
<organism evidence="7 8">
    <name type="scientific">Kribbella deserti</name>
    <dbReference type="NCBI Taxonomy" id="1926257"/>
    <lineage>
        <taxon>Bacteria</taxon>
        <taxon>Bacillati</taxon>
        <taxon>Actinomycetota</taxon>
        <taxon>Actinomycetes</taxon>
        <taxon>Propionibacteriales</taxon>
        <taxon>Kribbellaceae</taxon>
        <taxon>Kribbella</taxon>
    </lineage>
</organism>
<keyword evidence="8" id="KW-1185">Reference proteome</keyword>
<evidence type="ECO:0000256" key="3">
    <source>
        <dbReference type="ARBA" id="ARBA00022989"/>
    </source>
</evidence>
<comment type="caution">
    <text evidence="7">The sequence shown here is derived from an EMBL/GenBank/DDBJ whole genome shotgun (WGS) entry which is preliminary data.</text>
</comment>
<keyword evidence="4 6" id="KW-0472">Membrane</keyword>
<feature type="region of interest" description="Disordered" evidence="5">
    <location>
        <begin position="1"/>
        <end position="54"/>
    </location>
</feature>
<dbReference type="Pfam" id="PF04228">
    <property type="entry name" value="Zn_peptidase"/>
    <property type="match status" value="1"/>
</dbReference>
<proteinExistence type="predicted"/>
<reference evidence="7 8" key="1">
    <citation type="submission" date="2024-09" db="EMBL/GenBank/DDBJ databases">
        <authorList>
            <person name="Sun Q."/>
            <person name="Mori K."/>
        </authorList>
    </citation>
    <scope>NUCLEOTIDE SEQUENCE [LARGE SCALE GENOMIC DNA]</scope>
    <source>
        <strain evidence="7 8">CGMCC 1.15906</strain>
    </source>
</reference>
<dbReference type="Proteomes" id="UP001589890">
    <property type="component" value="Unassembled WGS sequence"/>
</dbReference>
<feature type="compositionally biased region" description="Low complexity" evidence="5">
    <location>
        <begin position="28"/>
        <end position="54"/>
    </location>
</feature>
<dbReference type="InterPro" id="IPR007343">
    <property type="entry name" value="Uncharacterised_pept_Zn_put"/>
</dbReference>
<keyword evidence="3 6" id="KW-1133">Transmembrane helix</keyword>
<name>A0ABV6QFW6_9ACTN</name>
<evidence type="ECO:0000313" key="7">
    <source>
        <dbReference type="EMBL" id="MFC0623535.1"/>
    </source>
</evidence>
<gene>
    <name evidence="7" type="ORF">ACFFGN_05635</name>
</gene>
<sequence length="387" mass="42008">MSNTYGYGGPQEQPGQRPAVLPPPQAAPWPQQYGAPQGVQQPYGGQPQYPGQQPYVPQQFPGQQYAGQQWPQQYGGHNQFNSFGPPPRKSNGMRLTLIGLAVFLFVGVALAVVVGTALRPSSDDVAGGRPGQIGPSVVPTPKTNAPEGSAEDIMQNSPIFGAGGLGEINCKAEPLGDGSLAAQKRYYEKLFKCLNDGWRPVLSKAGINQPDPGLIVFDKPVVTACGNFKPKSGRVLAFYCYGNNVMYTDVLQMQQAFGPKEDLAFLMVIAHEYGHHIQGVSGLFYARASYLQEHPTEKLDSSRRNELQASCFAGVFSRSIEKSYPLRGRIPEFDFQASNSFGDSPETPQEERTHGQAKSQGFWIMNGFNVGETKACNTFAAPADIVR</sequence>
<accession>A0ABV6QFW6</accession>